<dbReference type="GO" id="GO:0004061">
    <property type="term" value="F:arylformamidase activity"/>
    <property type="evidence" value="ECO:0007669"/>
    <property type="project" value="InterPro"/>
</dbReference>
<dbReference type="AlphaFoldDB" id="A0A433V1A1"/>
<dbReference type="PANTHER" id="PTHR31118">
    <property type="entry name" value="CYCLASE-LIKE PROTEIN 2"/>
    <property type="match status" value="1"/>
</dbReference>
<proteinExistence type="predicted"/>
<dbReference type="GO" id="GO:0019441">
    <property type="term" value="P:L-tryptophan catabolic process to kynurenine"/>
    <property type="evidence" value="ECO:0007669"/>
    <property type="project" value="InterPro"/>
</dbReference>
<dbReference type="Proteomes" id="UP000276103">
    <property type="component" value="Unassembled WGS sequence"/>
</dbReference>
<dbReference type="PANTHER" id="PTHR31118:SF12">
    <property type="entry name" value="CYCLASE-LIKE PROTEIN 2"/>
    <property type="match status" value="1"/>
</dbReference>
<comment type="caution">
    <text evidence="1">The sequence shown here is derived from an EMBL/GenBank/DDBJ whole genome shotgun (WGS) entry which is preliminary data.</text>
</comment>
<accession>A0A433V1A1</accession>
<evidence type="ECO:0000313" key="2">
    <source>
        <dbReference type="Proteomes" id="UP000276103"/>
    </source>
</evidence>
<sequence>MTFELFKIIAVAKSERNAIIHTQKQNSIAYSCVIHLSHVIDTGIPQWPGDPPVTFTTVAELQDDGYYLRRFSLGEHSATHINAPNSFYTNGISIDEYPAQSLVVPAVVIDICKQAAVNADYLLTIADILTWEAEFGTIPADCAVLLYTGWQAKWLDKSAFLNHDEQGNMHFPGFGSDATQFLITERKIAGVGIDTHGVDSGQDTNFTTNRLLLERSHREQSRSQSLIVLENLTNLDQLPPQGATLVIGILRLRGGSGSPAAVMALF</sequence>
<keyword evidence="2" id="KW-1185">Reference proteome</keyword>
<name>A0A433V1A1_ANAVA</name>
<dbReference type="SUPFAM" id="SSF102198">
    <property type="entry name" value="Putative cyclase"/>
    <property type="match status" value="1"/>
</dbReference>
<protein>
    <submittedName>
        <fullName evidence="1">Cyclase</fullName>
    </submittedName>
</protein>
<dbReference type="InterPro" id="IPR037175">
    <property type="entry name" value="KFase_sf"/>
</dbReference>
<organism evidence="1 2">
    <name type="scientific">Trichormus variabilis SAG 1403-4b</name>
    <dbReference type="NCBI Taxonomy" id="447716"/>
    <lineage>
        <taxon>Bacteria</taxon>
        <taxon>Bacillati</taxon>
        <taxon>Cyanobacteriota</taxon>
        <taxon>Cyanophyceae</taxon>
        <taxon>Nostocales</taxon>
        <taxon>Nostocaceae</taxon>
        <taxon>Trichormus</taxon>
    </lineage>
</organism>
<dbReference type="Gene3D" id="3.50.30.50">
    <property type="entry name" value="Putative cyclase"/>
    <property type="match status" value="1"/>
</dbReference>
<evidence type="ECO:0000313" key="1">
    <source>
        <dbReference type="EMBL" id="RUS99874.1"/>
    </source>
</evidence>
<dbReference type="EMBL" id="RSCM01000001">
    <property type="protein sequence ID" value="RUS99874.1"/>
    <property type="molecule type" value="Genomic_DNA"/>
</dbReference>
<reference evidence="1 2" key="1">
    <citation type="journal article" date="2019" name="Genome Biol. Evol.">
        <title>Day and night: Metabolic profiles and evolutionary relationships of six axenic non-marine cyanobacteria.</title>
        <authorList>
            <person name="Will S.E."/>
            <person name="Henke P."/>
            <person name="Boedeker C."/>
            <person name="Huang S."/>
            <person name="Brinkmann H."/>
            <person name="Rohde M."/>
            <person name="Jarek M."/>
            <person name="Friedl T."/>
            <person name="Seufert S."/>
            <person name="Schumacher M."/>
            <person name="Overmann J."/>
            <person name="Neumann-Schaal M."/>
            <person name="Petersen J."/>
        </authorList>
    </citation>
    <scope>NUCLEOTIDE SEQUENCE [LARGE SCALE GENOMIC DNA]</scope>
    <source>
        <strain evidence="1 2">SAG 1403-4b</strain>
    </source>
</reference>
<dbReference type="InterPro" id="IPR007325">
    <property type="entry name" value="KFase/CYL"/>
</dbReference>
<gene>
    <name evidence="1" type="ORF">DSM107003_04580</name>
</gene>
<dbReference type="Pfam" id="PF04199">
    <property type="entry name" value="Cyclase"/>
    <property type="match status" value="1"/>
</dbReference>